<accession>A0A4R5W707</accession>
<reference evidence="10 11" key="1">
    <citation type="submission" date="2019-03" db="EMBL/GenBank/DDBJ databases">
        <title>Sapientia aquatica gen. nov., sp. nov., isolated from a crater lake.</title>
        <authorList>
            <person name="Felfoldi T."/>
            <person name="Szabo A."/>
            <person name="Toth E."/>
            <person name="Schumann P."/>
            <person name="Keki Z."/>
            <person name="Marialigeti K."/>
            <person name="Mathe I."/>
        </authorList>
    </citation>
    <scope>NUCLEOTIDE SEQUENCE [LARGE SCALE GENOMIC DNA]</scope>
    <source>
        <strain evidence="10 11">SA-152</strain>
    </source>
</reference>
<keyword evidence="7" id="KW-0472">Membrane</keyword>
<dbReference type="InterPro" id="IPR004358">
    <property type="entry name" value="Sig_transdc_His_kin-like_C"/>
</dbReference>
<evidence type="ECO:0000256" key="7">
    <source>
        <dbReference type="SAM" id="Phobius"/>
    </source>
</evidence>
<name>A0A4R5W707_9BURK</name>
<comment type="caution">
    <text evidence="10">The sequence shown here is derived from an EMBL/GenBank/DDBJ whole genome shotgun (WGS) entry which is preliminary data.</text>
</comment>
<keyword evidence="7" id="KW-0812">Transmembrane</keyword>
<feature type="transmembrane region" description="Helical" evidence="7">
    <location>
        <begin position="20"/>
        <end position="42"/>
    </location>
</feature>
<dbReference type="RefSeq" id="WP_133324641.1">
    <property type="nucleotide sequence ID" value="NZ_SMYL01000001.1"/>
</dbReference>
<evidence type="ECO:0000313" key="11">
    <source>
        <dbReference type="Proteomes" id="UP000294829"/>
    </source>
</evidence>
<keyword evidence="5" id="KW-0808">Transferase</keyword>
<dbReference type="Proteomes" id="UP000294829">
    <property type="component" value="Unassembled WGS sequence"/>
</dbReference>
<dbReference type="CDD" id="cd00082">
    <property type="entry name" value="HisKA"/>
    <property type="match status" value="1"/>
</dbReference>
<dbReference type="InterPro" id="IPR003660">
    <property type="entry name" value="HAMP_dom"/>
</dbReference>
<dbReference type="Gene3D" id="3.30.565.10">
    <property type="entry name" value="Histidine kinase-like ATPase, C-terminal domain"/>
    <property type="match status" value="1"/>
</dbReference>
<dbReference type="InterPro" id="IPR005467">
    <property type="entry name" value="His_kinase_dom"/>
</dbReference>
<dbReference type="Pfam" id="PF02518">
    <property type="entry name" value="HATPase_c"/>
    <property type="match status" value="1"/>
</dbReference>
<keyword evidence="7" id="KW-1133">Transmembrane helix</keyword>
<dbReference type="OrthoDB" id="9812260at2"/>
<dbReference type="Gene3D" id="1.10.287.130">
    <property type="match status" value="1"/>
</dbReference>
<evidence type="ECO:0000256" key="2">
    <source>
        <dbReference type="ARBA" id="ARBA00004370"/>
    </source>
</evidence>
<evidence type="ECO:0000256" key="5">
    <source>
        <dbReference type="ARBA" id="ARBA00022679"/>
    </source>
</evidence>
<feature type="domain" description="HAMP" evidence="9">
    <location>
        <begin position="183"/>
        <end position="235"/>
    </location>
</feature>
<dbReference type="PROSITE" id="PS50885">
    <property type="entry name" value="HAMP"/>
    <property type="match status" value="1"/>
</dbReference>
<evidence type="ECO:0000259" key="8">
    <source>
        <dbReference type="PROSITE" id="PS50109"/>
    </source>
</evidence>
<comment type="subcellular location">
    <subcellularLocation>
        <location evidence="2">Membrane</location>
    </subcellularLocation>
</comment>
<dbReference type="SUPFAM" id="SSF55874">
    <property type="entry name" value="ATPase domain of HSP90 chaperone/DNA topoisomerase II/histidine kinase"/>
    <property type="match status" value="1"/>
</dbReference>
<gene>
    <name evidence="10" type="ORF">E2I14_01255</name>
</gene>
<feature type="domain" description="Histidine kinase" evidence="8">
    <location>
        <begin position="291"/>
        <end position="522"/>
    </location>
</feature>
<dbReference type="Pfam" id="PF00672">
    <property type="entry name" value="HAMP"/>
    <property type="match status" value="1"/>
</dbReference>
<dbReference type="InterPro" id="IPR003594">
    <property type="entry name" value="HATPase_dom"/>
</dbReference>
<dbReference type="CDD" id="cd00075">
    <property type="entry name" value="HATPase"/>
    <property type="match status" value="1"/>
</dbReference>
<dbReference type="PRINTS" id="PR00344">
    <property type="entry name" value="BCTRLSENSOR"/>
</dbReference>
<dbReference type="SUPFAM" id="SSF158472">
    <property type="entry name" value="HAMP domain-like"/>
    <property type="match status" value="1"/>
</dbReference>
<keyword evidence="4" id="KW-0597">Phosphoprotein</keyword>
<evidence type="ECO:0000256" key="3">
    <source>
        <dbReference type="ARBA" id="ARBA00012438"/>
    </source>
</evidence>
<dbReference type="GO" id="GO:0016020">
    <property type="term" value="C:membrane"/>
    <property type="evidence" value="ECO:0007669"/>
    <property type="project" value="UniProtKB-SubCell"/>
</dbReference>
<dbReference type="SMART" id="SM00387">
    <property type="entry name" value="HATPase_c"/>
    <property type="match status" value="1"/>
</dbReference>
<dbReference type="AlphaFoldDB" id="A0A4R5W707"/>
<dbReference type="EMBL" id="SMYL01000001">
    <property type="protein sequence ID" value="TDK68204.1"/>
    <property type="molecule type" value="Genomic_DNA"/>
</dbReference>
<proteinExistence type="predicted"/>
<dbReference type="SUPFAM" id="SSF47384">
    <property type="entry name" value="Homodimeric domain of signal transducing histidine kinase"/>
    <property type="match status" value="1"/>
</dbReference>
<keyword evidence="11" id="KW-1185">Reference proteome</keyword>
<sequence>MLTKTLPRVYHRLLAYIGGISLRSAIILAVFFGLMGSAAILIPLNTNSIETSARERQNQDHLRLANILAVIQSEPLWQITPDIARVSSNVVYSDPRIASIEVFSFPDHKQFIKLADRKATLKGPFTVVSRSILHDDKVIGDVELTMADDILIAEERTALISYSITAVISLVIAIMLILLVLQRRLVEPIKGLVKHSERLANGQLTYPITLDRSDEIGHLAQSMEATRQALAQIFSELAIKNNQLTDYSNTLEHKVQLRTSELEAALRNINQAHQELARIERMASLGSMVAGVAHELNTPIGNCLLVASTLEEEVQKFQESFLRGTVRRSELEQLITCSAESSALLLRGLHQAAHLVGDFKQVAVDQSNVQRRQFNLHTMLFELTSLLMPGISKTPYILVLDIPSDIQMDSFPGPIGQIFTNLINNSVAHGFNGRDYGNMRLAAKVEGDKVAISFTDDGVGIPPEILHRIYEPFFTTRFGRGGSGLGLSITYNIVTNVLGGEIQAVSEPDKGCCFTITIPMITPNMEEVTNQSDLDFMT</sequence>
<dbReference type="EC" id="2.7.13.3" evidence="3"/>
<dbReference type="CDD" id="cd06225">
    <property type="entry name" value="HAMP"/>
    <property type="match status" value="1"/>
</dbReference>
<evidence type="ECO:0000256" key="1">
    <source>
        <dbReference type="ARBA" id="ARBA00000085"/>
    </source>
</evidence>
<dbReference type="InterPro" id="IPR036890">
    <property type="entry name" value="HATPase_C_sf"/>
</dbReference>
<comment type="catalytic activity">
    <reaction evidence="1">
        <text>ATP + protein L-histidine = ADP + protein N-phospho-L-histidine.</text>
        <dbReference type="EC" id="2.7.13.3"/>
    </reaction>
</comment>
<dbReference type="SMART" id="SM00304">
    <property type="entry name" value="HAMP"/>
    <property type="match status" value="1"/>
</dbReference>
<evidence type="ECO:0000256" key="4">
    <source>
        <dbReference type="ARBA" id="ARBA00022553"/>
    </source>
</evidence>
<feature type="transmembrane region" description="Helical" evidence="7">
    <location>
        <begin position="159"/>
        <end position="181"/>
    </location>
</feature>
<dbReference type="PANTHER" id="PTHR43065:SF47">
    <property type="match status" value="1"/>
</dbReference>
<evidence type="ECO:0000256" key="6">
    <source>
        <dbReference type="ARBA" id="ARBA00022777"/>
    </source>
</evidence>
<evidence type="ECO:0000313" key="10">
    <source>
        <dbReference type="EMBL" id="TDK68204.1"/>
    </source>
</evidence>
<organism evidence="10 11">
    <name type="scientific">Sapientia aquatica</name>
    <dbReference type="NCBI Taxonomy" id="1549640"/>
    <lineage>
        <taxon>Bacteria</taxon>
        <taxon>Pseudomonadati</taxon>
        <taxon>Pseudomonadota</taxon>
        <taxon>Betaproteobacteria</taxon>
        <taxon>Burkholderiales</taxon>
        <taxon>Oxalobacteraceae</taxon>
        <taxon>Sapientia</taxon>
    </lineage>
</organism>
<dbReference type="PANTHER" id="PTHR43065">
    <property type="entry name" value="SENSOR HISTIDINE KINASE"/>
    <property type="match status" value="1"/>
</dbReference>
<evidence type="ECO:0000259" key="9">
    <source>
        <dbReference type="PROSITE" id="PS50885"/>
    </source>
</evidence>
<dbReference type="PROSITE" id="PS50109">
    <property type="entry name" value="HIS_KIN"/>
    <property type="match status" value="1"/>
</dbReference>
<protein>
    <recommendedName>
        <fullName evidence="3">histidine kinase</fullName>
        <ecNumber evidence="3">2.7.13.3</ecNumber>
    </recommendedName>
</protein>
<dbReference type="GO" id="GO:0000155">
    <property type="term" value="F:phosphorelay sensor kinase activity"/>
    <property type="evidence" value="ECO:0007669"/>
    <property type="project" value="InterPro"/>
</dbReference>
<dbReference type="InterPro" id="IPR003661">
    <property type="entry name" value="HisK_dim/P_dom"/>
</dbReference>
<dbReference type="Gene3D" id="6.10.340.10">
    <property type="match status" value="1"/>
</dbReference>
<dbReference type="InterPro" id="IPR036097">
    <property type="entry name" value="HisK_dim/P_sf"/>
</dbReference>
<keyword evidence="6 10" id="KW-0418">Kinase</keyword>